<dbReference type="AlphaFoldDB" id="A0A5C1A7W0"/>
<name>A0A5C1A7W0_9BACT</name>
<dbReference type="InterPro" id="IPR050921">
    <property type="entry name" value="T4SS_GSP_E_ATPase"/>
</dbReference>
<evidence type="ECO:0000259" key="2">
    <source>
        <dbReference type="Pfam" id="PF00437"/>
    </source>
</evidence>
<protein>
    <submittedName>
        <fullName evidence="3">CpaF family protein</fullName>
    </submittedName>
</protein>
<gene>
    <name evidence="3" type="ORF">PX52LOC_00112</name>
</gene>
<comment type="similarity">
    <text evidence="1">Belongs to the GSP E family.</text>
</comment>
<keyword evidence="4" id="KW-1185">Reference proteome</keyword>
<reference evidence="4" key="1">
    <citation type="submission" date="2019-08" db="EMBL/GenBank/DDBJ databases">
        <title>Limnoglobus roseus gen. nov., sp. nov., a novel freshwater planctomycete with a giant genome from the family Gemmataceae.</title>
        <authorList>
            <person name="Kulichevskaya I.S."/>
            <person name="Naumoff D.G."/>
            <person name="Miroshnikov K."/>
            <person name="Ivanova A."/>
            <person name="Philippov D.A."/>
            <person name="Hakobyan A."/>
            <person name="Rijpstra I.C."/>
            <person name="Sinninghe Damste J.S."/>
            <person name="Liesack W."/>
            <person name="Dedysh S.N."/>
        </authorList>
    </citation>
    <scope>NUCLEOTIDE SEQUENCE [LARGE SCALE GENOMIC DNA]</scope>
    <source>
        <strain evidence="4">PX52</strain>
    </source>
</reference>
<dbReference type="RefSeq" id="WP_149108240.1">
    <property type="nucleotide sequence ID" value="NZ_CP042425.1"/>
</dbReference>
<dbReference type="KEGG" id="lrs:PX52LOC_00112"/>
<dbReference type="Pfam" id="PF00437">
    <property type="entry name" value="T2SSE"/>
    <property type="match status" value="1"/>
</dbReference>
<dbReference type="GO" id="GO:0016887">
    <property type="term" value="F:ATP hydrolysis activity"/>
    <property type="evidence" value="ECO:0007669"/>
    <property type="project" value="InterPro"/>
</dbReference>
<accession>A0A5C1A7W0</accession>
<dbReference type="CDD" id="cd01130">
    <property type="entry name" value="VirB11-like_ATPase"/>
    <property type="match status" value="1"/>
</dbReference>
<dbReference type="EMBL" id="CP042425">
    <property type="protein sequence ID" value="QEL13258.1"/>
    <property type="molecule type" value="Genomic_DNA"/>
</dbReference>
<evidence type="ECO:0000313" key="3">
    <source>
        <dbReference type="EMBL" id="QEL13258.1"/>
    </source>
</evidence>
<feature type="domain" description="Bacterial type II secretion system protein E" evidence="2">
    <location>
        <begin position="78"/>
        <end position="355"/>
    </location>
</feature>
<dbReference type="OrthoDB" id="9810761at2"/>
<organism evidence="3 4">
    <name type="scientific">Limnoglobus roseus</name>
    <dbReference type="NCBI Taxonomy" id="2598579"/>
    <lineage>
        <taxon>Bacteria</taxon>
        <taxon>Pseudomonadati</taxon>
        <taxon>Planctomycetota</taxon>
        <taxon>Planctomycetia</taxon>
        <taxon>Gemmatales</taxon>
        <taxon>Gemmataceae</taxon>
        <taxon>Limnoglobus</taxon>
    </lineage>
</organism>
<proteinExistence type="inferred from homology"/>
<evidence type="ECO:0000256" key="1">
    <source>
        <dbReference type="ARBA" id="ARBA00006611"/>
    </source>
</evidence>
<dbReference type="PANTHER" id="PTHR30486">
    <property type="entry name" value="TWITCHING MOTILITY PROTEIN PILT"/>
    <property type="match status" value="1"/>
</dbReference>
<dbReference type="PANTHER" id="PTHR30486:SF15">
    <property type="entry name" value="TYPE II_IV SECRETION SYSTEM ATPASE"/>
    <property type="match status" value="1"/>
</dbReference>
<dbReference type="SUPFAM" id="SSF52540">
    <property type="entry name" value="P-loop containing nucleoside triphosphate hydrolases"/>
    <property type="match status" value="1"/>
</dbReference>
<dbReference type="Gene3D" id="3.40.50.300">
    <property type="entry name" value="P-loop containing nucleotide triphosphate hydrolases"/>
    <property type="match status" value="1"/>
</dbReference>
<dbReference type="InterPro" id="IPR027417">
    <property type="entry name" value="P-loop_NTPase"/>
</dbReference>
<dbReference type="Gene3D" id="3.30.450.380">
    <property type="match status" value="1"/>
</dbReference>
<dbReference type="Proteomes" id="UP000324974">
    <property type="component" value="Chromosome"/>
</dbReference>
<dbReference type="InterPro" id="IPR001482">
    <property type="entry name" value="T2SS/T4SS_dom"/>
</dbReference>
<evidence type="ECO:0000313" key="4">
    <source>
        <dbReference type="Proteomes" id="UP000324974"/>
    </source>
</evidence>
<sequence length="441" mass="48633">MAPSSDAATDLRAAHFRDELHRTVVEALDLSRIDRWSPERVRTEVHTLAAKMAPRIDRSLPKPVVDRAANEVIDEVFGLGPIESLLKSPGVTEVLVNAPDQVYVERNGRLERVNVSFTDAAHVTRVIQRIAARVGRRIDESSPMVDARLPDGSRVNAVLPPLTPDSPVLSIRRFGAVLSAADLVNGGTVPPQVLKFLQACVASKVNIVVSGGTGAGKTTLLNILSAYIPPYERLVTIEDTAELKLQQPHVVRMESRPANLEGKGTVTTRELLRNSLRMRPDRIIVGECRGPEVIDMLQAMNTGHEGSLTTVHANDSYDALSRLEMMLGLAGFKVPMPVMRAYIASAVQLIVHISRLTGGERKITRVTEVRGLRKRNSYMTRDIFKFEQRGVKDGRAFGSFQVVGHLPKLLNQLEMAGHAMPEKLFQAGEFQSNENVLMEDR</sequence>